<reference evidence="5" key="1">
    <citation type="submission" date="2016-10" db="EMBL/GenBank/DDBJ databases">
        <authorList>
            <person name="Wibberg D."/>
        </authorList>
    </citation>
    <scope>NUCLEOTIDE SEQUENCE [LARGE SCALE GENOMIC DNA]</scope>
</reference>
<dbReference type="EMBL" id="FMUE01000003">
    <property type="protein sequence ID" value="SCX19491.1"/>
    <property type="molecule type" value="Genomic_DNA"/>
</dbReference>
<dbReference type="GO" id="GO:0000150">
    <property type="term" value="F:DNA strand exchange activity"/>
    <property type="evidence" value="ECO:0007669"/>
    <property type="project" value="InterPro"/>
</dbReference>
<gene>
    <name evidence="4" type="primary">hin_1</name>
    <name evidence="4" type="ORF">DSM25559_1851</name>
</gene>
<dbReference type="PROSITE" id="PS51736">
    <property type="entry name" value="RECOMBINASES_3"/>
    <property type="match status" value="1"/>
</dbReference>
<evidence type="ECO:0000256" key="2">
    <source>
        <dbReference type="ARBA" id="ARBA00023172"/>
    </source>
</evidence>
<dbReference type="Pfam" id="PF00239">
    <property type="entry name" value="Resolvase"/>
    <property type="match status" value="1"/>
</dbReference>
<dbReference type="SUPFAM" id="SSF53041">
    <property type="entry name" value="Resolvase-like"/>
    <property type="match status" value="1"/>
</dbReference>
<dbReference type="Proteomes" id="UP000187891">
    <property type="component" value="Unassembled WGS sequence"/>
</dbReference>
<dbReference type="STRING" id="1907666.DSM25559_1851"/>
<accession>A0A1R3TIP9</accession>
<dbReference type="Gene3D" id="3.40.50.1390">
    <property type="entry name" value="Resolvase, N-terminal catalytic domain"/>
    <property type="match status" value="1"/>
</dbReference>
<dbReference type="CDD" id="cd00338">
    <property type="entry name" value="Ser_Recombinase"/>
    <property type="match status" value="1"/>
</dbReference>
<evidence type="ECO:0000259" key="3">
    <source>
        <dbReference type="PROSITE" id="PS51736"/>
    </source>
</evidence>
<dbReference type="GO" id="GO:0003677">
    <property type="term" value="F:DNA binding"/>
    <property type="evidence" value="ECO:0007669"/>
    <property type="project" value="UniProtKB-KW"/>
</dbReference>
<protein>
    <submittedName>
        <fullName evidence="4">DNA-invertase hin</fullName>
    </submittedName>
</protein>
<dbReference type="PANTHER" id="PTHR30461">
    <property type="entry name" value="DNA-INVERTASE FROM LAMBDOID PROPHAGE"/>
    <property type="match status" value="1"/>
</dbReference>
<feature type="domain" description="Resolvase/invertase-type recombinase catalytic" evidence="3">
    <location>
        <begin position="3"/>
        <end position="137"/>
    </location>
</feature>
<name>A0A1R3TIP9_9HYPH</name>
<sequence length="218" mass="23758">MLKFVAYYRVSTVRQGASGLGLDAQRSSVLAFTNASNIIAEYTEVESGKKNDRPALVKALANAKAEGATLLIAKVDRLARNNAFVANLLEAGVEIKCADMPEANRMLLQMMSVIAEHEARMISDRTKAALKAAKDRGQTLGGFKWDKASFVEHRQSIGQASADRAFIDIQSIPGYETLSFNALAKALNTNGFKTTRGSTYTAMQVKRVIDRMATHKPT</sequence>
<evidence type="ECO:0000313" key="4">
    <source>
        <dbReference type="EMBL" id="SCX19491.1"/>
    </source>
</evidence>
<dbReference type="InterPro" id="IPR036162">
    <property type="entry name" value="Resolvase-like_N_sf"/>
</dbReference>
<dbReference type="RefSeq" id="WP_077119243.1">
    <property type="nucleotide sequence ID" value="NZ_FMUE01000003.1"/>
</dbReference>
<keyword evidence="2" id="KW-0233">DNA recombination</keyword>
<dbReference type="InterPro" id="IPR050639">
    <property type="entry name" value="SSR_resolvase"/>
</dbReference>
<evidence type="ECO:0000256" key="1">
    <source>
        <dbReference type="ARBA" id="ARBA00023125"/>
    </source>
</evidence>
<keyword evidence="1" id="KW-0238">DNA-binding</keyword>
<dbReference type="InterPro" id="IPR006119">
    <property type="entry name" value="Resolv_N"/>
</dbReference>
<dbReference type="PANTHER" id="PTHR30461:SF2">
    <property type="entry name" value="SERINE RECOMBINASE PINE-RELATED"/>
    <property type="match status" value="1"/>
</dbReference>
<organism evidence="4 5">
    <name type="scientific">Agrobacterium rosae</name>
    <dbReference type="NCBI Taxonomy" id="1972867"/>
    <lineage>
        <taxon>Bacteria</taxon>
        <taxon>Pseudomonadati</taxon>
        <taxon>Pseudomonadota</taxon>
        <taxon>Alphaproteobacteria</taxon>
        <taxon>Hyphomicrobiales</taxon>
        <taxon>Rhizobiaceae</taxon>
        <taxon>Rhizobium/Agrobacterium group</taxon>
        <taxon>Agrobacterium</taxon>
    </lineage>
</organism>
<proteinExistence type="predicted"/>
<evidence type="ECO:0000313" key="5">
    <source>
        <dbReference type="Proteomes" id="UP000187891"/>
    </source>
</evidence>
<dbReference type="SMART" id="SM00857">
    <property type="entry name" value="Resolvase"/>
    <property type="match status" value="1"/>
</dbReference>
<dbReference type="AlphaFoldDB" id="A0A1R3TIP9"/>